<proteinExistence type="predicted"/>
<evidence type="ECO:0000313" key="5">
    <source>
        <dbReference type="Proteomes" id="UP000663870"/>
    </source>
</evidence>
<keyword evidence="5" id="KW-1185">Reference proteome</keyword>
<sequence>MLSPIKRFFPSSILQTRSMVIKLCQCQNSIQISYPPSVQIEKLTIQELLKPSSNMKNICDITAQSFGDPSYRMNDAIVQSTHIYLARIKSRYIGYLMVDFEFGLSVYNEESLIYPILGCIDPTWKRKGIMRFIVGHFVRDIQQYQQQNSRKVLVWFTTVTPYMIRTVQDFYINIQPGDDEYGSYDPKYVPVIEQIQSKMNWKVDHDHSRNGNRHPFIQYGILKNTSYNNEELERIQKVISNPKYRVNLFHRFQLDPQKGDRILYLAEPTNKKLEFVPDSQQNI</sequence>
<dbReference type="Proteomes" id="UP000663870">
    <property type="component" value="Unassembled WGS sequence"/>
</dbReference>
<dbReference type="AlphaFoldDB" id="A0A816G405"/>
<evidence type="ECO:0000313" key="1">
    <source>
        <dbReference type="EMBL" id="CAF1542403.1"/>
    </source>
</evidence>
<dbReference type="EMBL" id="CAJNOH010013109">
    <property type="protein sequence ID" value="CAF1542403.1"/>
    <property type="molecule type" value="Genomic_DNA"/>
</dbReference>
<name>A0A816G405_9BILA</name>
<dbReference type="Proteomes" id="UP000663854">
    <property type="component" value="Unassembled WGS sequence"/>
</dbReference>
<reference evidence="3" key="1">
    <citation type="submission" date="2021-02" db="EMBL/GenBank/DDBJ databases">
        <authorList>
            <person name="Nowell W R."/>
        </authorList>
    </citation>
    <scope>NUCLEOTIDE SEQUENCE</scope>
</reference>
<dbReference type="EMBL" id="CAJNOL010014997">
    <property type="protein sequence ID" value="CAF1669986.1"/>
    <property type="molecule type" value="Genomic_DNA"/>
</dbReference>
<dbReference type="EMBL" id="CAJNOL010015000">
    <property type="protein sequence ID" value="CAF1669996.1"/>
    <property type="molecule type" value="Genomic_DNA"/>
</dbReference>
<evidence type="ECO:0000313" key="3">
    <source>
        <dbReference type="EMBL" id="CAF1669986.1"/>
    </source>
</evidence>
<evidence type="ECO:0000313" key="2">
    <source>
        <dbReference type="EMBL" id="CAF1542421.1"/>
    </source>
</evidence>
<evidence type="ECO:0000313" key="4">
    <source>
        <dbReference type="EMBL" id="CAF1669996.1"/>
    </source>
</evidence>
<protein>
    <submittedName>
        <fullName evidence="3">Uncharacterized protein</fullName>
    </submittedName>
</protein>
<accession>A0A816G405</accession>
<gene>
    <name evidence="3" type="ORF">JXQ802_LOCUS57433</name>
    <name evidence="4" type="ORF">JXQ802_LOCUS57435</name>
    <name evidence="1" type="ORF">PYM288_LOCUS40837</name>
    <name evidence="2" type="ORF">PYM288_LOCUS40838</name>
</gene>
<organism evidence="3 5">
    <name type="scientific">Rotaria sordida</name>
    <dbReference type="NCBI Taxonomy" id="392033"/>
    <lineage>
        <taxon>Eukaryota</taxon>
        <taxon>Metazoa</taxon>
        <taxon>Spiralia</taxon>
        <taxon>Gnathifera</taxon>
        <taxon>Rotifera</taxon>
        <taxon>Eurotatoria</taxon>
        <taxon>Bdelloidea</taxon>
        <taxon>Philodinida</taxon>
        <taxon>Philodinidae</taxon>
        <taxon>Rotaria</taxon>
    </lineage>
</organism>
<dbReference type="EMBL" id="CAJNOH010013112">
    <property type="protein sequence ID" value="CAF1542421.1"/>
    <property type="molecule type" value="Genomic_DNA"/>
</dbReference>
<comment type="caution">
    <text evidence="3">The sequence shown here is derived from an EMBL/GenBank/DDBJ whole genome shotgun (WGS) entry which is preliminary data.</text>
</comment>